<name>A0AAV6KWL9_9ERIC</name>
<proteinExistence type="predicted"/>
<comment type="caution">
    <text evidence="1">The sequence shown here is derived from an EMBL/GenBank/DDBJ whole genome shotgun (WGS) entry which is preliminary data.</text>
</comment>
<protein>
    <submittedName>
        <fullName evidence="1">Uncharacterized protein</fullName>
    </submittedName>
</protein>
<accession>A0AAV6KWL9</accession>
<keyword evidence="2" id="KW-1185">Reference proteome</keyword>
<gene>
    <name evidence="1" type="ORF">RHGRI_007075</name>
</gene>
<evidence type="ECO:0000313" key="1">
    <source>
        <dbReference type="EMBL" id="KAG5556684.1"/>
    </source>
</evidence>
<reference evidence="1" key="1">
    <citation type="submission" date="2020-08" db="EMBL/GenBank/DDBJ databases">
        <title>Plant Genome Project.</title>
        <authorList>
            <person name="Zhang R.-G."/>
        </authorList>
    </citation>
    <scope>NUCLEOTIDE SEQUENCE</scope>
    <source>
        <strain evidence="1">WSP0</strain>
        <tissue evidence="1">Leaf</tissue>
    </source>
</reference>
<dbReference type="EMBL" id="JACTNZ010000003">
    <property type="protein sequence ID" value="KAG5556684.1"/>
    <property type="molecule type" value="Genomic_DNA"/>
</dbReference>
<sequence>MDIPIMGIKCNQEQGDKKCAFDCIPIKELNTLKEPSSVFANGSWVFPSCDIPQIIRCDNPTVINGFSFQYGKVTEDGNWVFYGGAWDGYFLVVASYTNMNKCTKLMGKINLRYKADADNRRHAKLLQAKLEDEFSQAWENDAGQYFNYSKNIRILFYYFKISNLVGKFYFSQDCLELSSFPNLF</sequence>
<organism evidence="1 2">
    <name type="scientific">Rhododendron griersonianum</name>
    <dbReference type="NCBI Taxonomy" id="479676"/>
    <lineage>
        <taxon>Eukaryota</taxon>
        <taxon>Viridiplantae</taxon>
        <taxon>Streptophyta</taxon>
        <taxon>Embryophyta</taxon>
        <taxon>Tracheophyta</taxon>
        <taxon>Spermatophyta</taxon>
        <taxon>Magnoliopsida</taxon>
        <taxon>eudicotyledons</taxon>
        <taxon>Gunneridae</taxon>
        <taxon>Pentapetalae</taxon>
        <taxon>asterids</taxon>
        <taxon>Ericales</taxon>
        <taxon>Ericaceae</taxon>
        <taxon>Ericoideae</taxon>
        <taxon>Rhodoreae</taxon>
        <taxon>Rhododendron</taxon>
    </lineage>
</organism>
<dbReference type="Proteomes" id="UP000823749">
    <property type="component" value="Chromosome 3"/>
</dbReference>
<dbReference type="AlphaFoldDB" id="A0AAV6KWL9"/>
<evidence type="ECO:0000313" key="2">
    <source>
        <dbReference type="Proteomes" id="UP000823749"/>
    </source>
</evidence>